<dbReference type="SUPFAM" id="SSF53448">
    <property type="entry name" value="Nucleotide-diphospho-sugar transferases"/>
    <property type="match status" value="1"/>
</dbReference>
<organism evidence="2 3">
    <name type="scientific">Sedimentisphaera salicampi</name>
    <dbReference type="NCBI Taxonomy" id="1941349"/>
    <lineage>
        <taxon>Bacteria</taxon>
        <taxon>Pseudomonadati</taxon>
        <taxon>Planctomycetota</taxon>
        <taxon>Phycisphaerae</taxon>
        <taxon>Sedimentisphaerales</taxon>
        <taxon>Sedimentisphaeraceae</taxon>
        <taxon>Sedimentisphaera</taxon>
    </lineage>
</organism>
<dbReference type="InterPro" id="IPR001173">
    <property type="entry name" value="Glyco_trans_2-like"/>
</dbReference>
<dbReference type="InterPro" id="IPR050834">
    <property type="entry name" value="Glycosyltransf_2"/>
</dbReference>
<sequence length="339" mass="38569">MSEKPKISVIIPAYNNAETISRAVKSALNQTLEPLEVIVVDDCSTDNTSEVLKSIEDRIRFIQRQHNGGPGAARNDGINAMKGEWASFLDGDDEWYTEKLEIQARFLKRNPELLWCGTNYIIKKDGRESAAVHKTAGELKGEYFSLMNKGLISSSTITIMIKADVFEVCGLFKPEVYRNEDRDLYWRIAMDFPEYGFINKPLSVQHMGRGSEEAMAKRAAAKDGRYLFPLIDSSLENARLKGRFEDFKPFAGKIVRNAMLSMVFLELWESFRKAEEKYSHLLPYYERAALSVCRIFPFCSPAMRAAYRVLRIAGLAGSDRFLDYWKYIKANGLSGEEEG</sequence>
<keyword evidence="3" id="KW-1185">Reference proteome</keyword>
<dbReference type="InterPro" id="IPR029044">
    <property type="entry name" value="Nucleotide-diphossugar_trans"/>
</dbReference>
<dbReference type="Gene3D" id="3.90.550.10">
    <property type="entry name" value="Spore Coat Polysaccharide Biosynthesis Protein SpsA, Chain A"/>
    <property type="match status" value="1"/>
</dbReference>
<reference evidence="3" key="1">
    <citation type="submission" date="2017-04" db="EMBL/GenBank/DDBJ databases">
        <title>Comparative genomics and description of representatives of a novel lineage of planctomycetes thriving in anoxic sediments.</title>
        <authorList>
            <person name="Spring S."/>
            <person name="Bunk B."/>
            <person name="Sproer C."/>
        </authorList>
    </citation>
    <scope>NUCLEOTIDE SEQUENCE [LARGE SCALE GENOMIC DNA]</scope>
    <source>
        <strain evidence="3">ST-PulAB-D4</strain>
    </source>
</reference>
<evidence type="ECO:0000313" key="2">
    <source>
        <dbReference type="EMBL" id="ARN56396.1"/>
    </source>
</evidence>
<evidence type="ECO:0000313" key="3">
    <source>
        <dbReference type="Proteomes" id="UP000193334"/>
    </source>
</evidence>
<keyword evidence="2" id="KW-0328">Glycosyltransferase</keyword>
<dbReference type="EC" id="2.4.1.293" evidence="2"/>
<dbReference type="KEGG" id="pbp:STSP1_00777"/>
<dbReference type="Proteomes" id="UP000193334">
    <property type="component" value="Chromosome"/>
</dbReference>
<dbReference type="AlphaFoldDB" id="A0A1W6LKV8"/>
<dbReference type="CDD" id="cd00761">
    <property type="entry name" value="Glyco_tranf_GTA_type"/>
    <property type="match status" value="1"/>
</dbReference>
<dbReference type="PANTHER" id="PTHR43685:SF11">
    <property type="entry name" value="GLYCOSYLTRANSFERASE TAGX-RELATED"/>
    <property type="match status" value="1"/>
</dbReference>
<dbReference type="EMBL" id="CP021023">
    <property type="protein sequence ID" value="ARN56396.1"/>
    <property type="molecule type" value="Genomic_DNA"/>
</dbReference>
<gene>
    <name evidence="2" type="primary">pglI</name>
    <name evidence="2" type="ORF">STSP1_00777</name>
</gene>
<keyword evidence="2" id="KW-0808">Transferase</keyword>
<protein>
    <submittedName>
        <fullName evidence="2">GalNAc(5)-diNAcBac-PP-undecaprenol beta-1,3-glucosyltransferase</fullName>
        <ecNumber evidence="2">2.4.1.293</ecNumber>
    </submittedName>
</protein>
<feature type="domain" description="Glycosyltransferase 2-like" evidence="1">
    <location>
        <begin position="8"/>
        <end position="150"/>
    </location>
</feature>
<accession>A0A1W6LKV8</accession>
<dbReference type="STRING" id="1941349.STSP1_00777"/>
<name>A0A1W6LKV8_9BACT</name>
<dbReference type="GO" id="GO:0016757">
    <property type="term" value="F:glycosyltransferase activity"/>
    <property type="evidence" value="ECO:0007669"/>
    <property type="project" value="UniProtKB-KW"/>
</dbReference>
<dbReference type="Pfam" id="PF00535">
    <property type="entry name" value="Glycos_transf_2"/>
    <property type="match status" value="1"/>
</dbReference>
<dbReference type="RefSeq" id="WP_085755091.1">
    <property type="nucleotide sequence ID" value="NZ_CP021023.1"/>
</dbReference>
<evidence type="ECO:0000259" key="1">
    <source>
        <dbReference type="Pfam" id="PF00535"/>
    </source>
</evidence>
<proteinExistence type="predicted"/>
<dbReference type="PANTHER" id="PTHR43685">
    <property type="entry name" value="GLYCOSYLTRANSFERASE"/>
    <property type="match status" value="1"/>
</dbReference>